<comment type="caution">
    <text evidence="7">The sequence shown here is derived from an EMBL/GenBank/DDBJ whole genome shotgun (WGS) entry which is preliminary data.</text>
</comment>
<evidence type="ECO:0000256" key="2">
    <source>
        <dbReference type="ARBA" id="ARBA00022679"/>
    </source>
</evidence>
<dbReference type="Pfam" id="PF06090">
    <property type="entry name" value="Ins_P5_2-kin"/>
    <property type="match status" value="1"/>
</dbReference>
<sequence length="851" mass="93699">MRLLPLGAGNCQFVYRIERESWRSADDAAVPWDHCSVLKLPRKADSALLIRRMLYHDEFCLFMQEACRNKTESCTPRRVCCLIDRTVAGRLRRHLSKLLDCSRTCCPQAKSQRCVCAEAAGGGGDGCATAGKVDVFHSEIVYKKRIYHVKEVALQTSLEVDPKCIRILRKTDTEYDPMKHELAILEEDMFNLAVYMSLGRTLLQASMQHYRNVSVEMKPKCGLLNFSGMPSLFQMSQPYKARIRYQNIVPSDGRKTGDVPGLEMSRYSPIRFFRMDLKNVKNELRSLALTPQNNIRIFVDNVEVEPSLLLADPYALGTVAGCLVENRAAMMRLLKLQALASGQQLVAHMVYEVSGLMARLIGPREVVRRKGPCQLGVSSITKNLMCVSKDLLGLMISDDTDAYTIQRLFNLVGRRLVCSLCNLLKQLVGESQTVLRSSGRNLCFERLGAAKIGRSRLAPDWSSVMDRQLAVCSLGRLFSERIGEDGAVQLVTFDELEWCLRSVLKSLQPGFQTSQMGYRGDRSPTKPCAEYNIPLAGAKGRYFKARRDRQWAKKLAVLLDVAERWIELYLGGRTAMDLSVILNVLFQGRGVAGEKGPNLFRFSLIDLDLKPAHRIPRWKEDVMFLVGQLGWLLGATALDRGLVLEVLLDVPVDDHLGQVQRQGLGTGAEHGALHADAHLGELASGKALSALGDAVEELLVDPVVDFDRPAALAGREDVLAHEQGNHAPPLVQLRQAELVLLVHAVEHGPVEHLALVGGEDEAELLALGARVVEEGGERVPHVLGHAVGGRSPLAQEGIGLVNEEDQAPLGLLGPLKELVDLVGSVLSKGAHVAPGHDGKIEAAAFGHAEVT</sequence>
<evidence type="ECO:0000256" key="4">
    <source>
        <dbReference type="ARBA" id="ARBA00022777"/>
    </source>
</evidence>
<evidence type="ECO:0000256" key="3">
    <source>
        <dbReference type="ARBA" id="ARBA00022741"/>
    </source>
</evidence>
<keyword evidence="3" id="KW-0547">Nucleotide-binding</keyword>
<dbReference type="PANTHER" id="PTHR14456:SF2">
    <property type="entry name" value="INOSITOL-PENTAKISPHOSPHATE 2-KINASE"/>
    <property type="match status" value="1"/>
</dbReference>
<evidence type="ECO:0000256" key="6">
    <source>
        <dbReference type="ARBA" id="ARBA00029574"/>
    </source>
</evidence>
<keyword evidence="5" id="KW-0067">ATP-binding</keyword>
<dbReference type="AlphaFoldDB" id="A0AAV4LQN3"/>
<evidence type="ECO:0000313" key="8">
    <source>
        <dbReference type="Proteomes" id="UP001497744"/>
    </source>
</evidence>
<dbReference type="Proteomes" id="UP001497744">
    <property type="component" value="Unassembled WGS sequence"/>
</dbReference>
<evidence type="ECO:0000256" key="5">
    <source>
        <dbReference type="ARBA" id="ARBA00022840"/>
    </source>
</evidence>
<dbReference type="GO" id="GO:0005524">
    <property type="term" value="F:ATP binding"/>
    <property type="evidence" value="ECO:0007669"/>
    <property type="project" value="UniProtKB-KW"/>
</dbReference>
<keyword evidence="8" id="KW-1185">Reference proteome</keyword>
<evidence type="ECO:0000313" key="7">
    <source>
        <dbReference type="EMBL" id="GIX62102.1"/>
    </source>
</evidence>
<reference evidence="7 8" key="1">
    <citation type="submission" date="2021-06" db="EMBL/GenBank/DDBJ databases">
        <title>Genome sequence of Babesia caballi.</title>
        <authorList>
            <person name="Yamagishi J."/>
            <person name="Kidaka T."/>
            <person name="Ochi A."/>
        </authorList>
    </citation>
    <scope>NUCLEOTIDE SEQUENCE [LARGE SCALE GENOMIC DNA]</scope>
    <source>
        <strain evidence="7">USDA-D6B2</strain>
    </source>
</reference>
<keyword evidence="4" id="KW-0418">Kinase</keyword>
<gene>
    <name evidence="7" type="ORF">BcabD6B2_15370</name>
</gene>
<dbReference type="GO" id="GO:0032958">
    <property type="term" value="P:inositol phosphate biosynthetic process"/>
    <property type="evidence" value="ECO:0007669"/>
    <property type="project" value="TreeGrafter"/>
</dbReference>
<name>A0AAV4LQN3_BABCB</name>
<dbReference type="PANTHER" id="PTHR14456">
    <property type="entry name" value="INOSITOL POLYPHOSPHATE KINASE 1"/>
    <property type="match status" value="1"/>
</dbReference>
<accession>A0AAV4LQN3</accession>
<dbReference type="EC" id="2.7.1.158" evidence="1"/>
<dbReference type="RefSeq" id="XP_067714171.1">
    <property type="nucleotide sequence ID" value="XM_067858070.1"/>
</dbReference>
<dbReference type="GeneID" id="94193583"/>
<dbReference type="GO" id="GO:0035299">
    <property type="term" value="F:inositol-1,3,4,5,6-pentakisphosphate 2-kinase activity"/>
    <property type="evidence" value="ECO:0007669"/>
    <property type="project" value="UniProtKB-EC"/>
</dbReference>
<protein>
    <recommendedName>
        <fullName evidence="1">inositol-pentakisphosphate 2-kinase</fullName>
        <ecNumber evidence="1">2.7.1.158</ecNumber>
    </recommendedName>
    <alternativeName>
        <fullName evidence="6">Ins(1,3,4,5,6)P5 2-kinase</fullName>
    </alternativeName>
</protein>
<proteinExistence type="predicted"/>
<dbReference type="GO" id="GO:0005634">
    <property type="term" value="C:nucleus"/>
    <property type="evidence" value="ECO:0007669"/>
    <property type="project" value="TreeGrafter"/>
</dbReference>
<organism evidence="7 8">
    <name type="scientific">Babesia caballi</name>
    <dbReference type="NCBI Taxonomy" id="5871"/>
    <lineage>
        <taxon>Eukaryota</taxon>
        <taxon>Sar</taxon>
        <taxon>Alveolata</taxon>
        <taxon>Apicomplexa</taxon>
        <taxon>Aconoidasida</taxon>
        <taxon>Piroplasmida</taxon>
        <taxon>Babesiidae</taxon>
        <taxon>Babesia</taxon>
    </lineage>
</organism>
<evidence type="ECO:0000256" key="1">
    <source>
        <dbReference type="ARBA" id="ARBA00012023"/>
    </source>
</evidence>
<dbReference type="InterPro" id="IPR009286">
    <property type="entry name" value="Ins_P5_2-kin"/>
</dbReference>
<keyword evidence="2" id="KW-0808">Transferase</keyword>
<dbReference type="EMBL" id="BPLF01000001">
    <property type="protein sequence ID" value="GIX62102.1"/>
    <property type="molecule type" value="Genomic_DNA"/>
</dbReference>